<proteinExistence type="predicted"/>
<dbReference type="PANTHER" id="PTHR47430">
    <property type="entry name" value="GB|AAC33480.1"/>
    <property type="match status" value="1"/>
</dbReference>
<feature type="compositionally biased region" description="Basic and acidic residues" evidence="1">
    <location>
        <begin position="1"/>
        <end position="20"/>
    </location>
</feature>
<evidence type="ECO:0000313" key="3">
    <source>
        <dbReference type="Proteomes" id="UP000233551"/>
    </source>
</evidence>
<name>A0A2I0KRI3_PUNGR</name>
<dbReference type="STRING" id="22663.A0A2I0KRI3"/>
<feature type="compositionally biased region" description="Basic and acidic residues" evidence="1">
    <location>
        <begin position="49"/>
        <end position="58"/>
    </location>
</feature>
<gene>
    <name evidence="2" type="ORF">CRG98_008536</name>
</gene>
<protein>
    <submittedName>
        <fullName evidence="2">Uncharacterized protein</fullName>
    </submittedName>
</protein>
<keyword evidence="3" id="KW-1185">Reference proteome</keyword>
<dbReference type="PANTHER" id="PTHR47430:SF4">
    <property type="entry name" value="GB|AAC33480.1"/>
    <property type="match status" value="1"/>
</dbReference>
<accession>A0A2I0KRI3</accession>
<evidence type="ECO:0000313" key="2">
    <source>
        <dbReference type="EMBL" id="PKI71071.1"/>
    </source>
</evidence>
<dbReference type="AlphaFoldDB" id="A0A2I0KRI3"/>
<feature type="region of interest" description="Disordered" evidence="1">
    <location>
        <begin position="1"/>
        <end position="135"/>
    </location>
</feature>
<evidence type="ECO:0000256" key="1">
    <source>
        <dbReference type="SAM" id="MobiDB-lite"/>
    </source>
</evidence>
<sequence length="186" mass="20944">MKERKLEGGNEREGALERPQKKDKKRSCEDTEAGVGLDIVPLTGEDSEDGVREKKYEKVNSACEDNTDLDSGNGDNHEESKKMEKEKGKEKEKEKKGKKNKEDMPAKESSQKERFADNVEIFPSSDGPSEGNARGKDQLVWGKRFSQEEDALIKEALYRFLEDHGLGEEGLGMVLHCRENAGTRHC</sequence>
<dbReference type="Proteomes" id="UP000233551">
    <property type="component" value="Unassembled WGS sequence"/>
</dbReference>
<reference evidence="2 3" key="1">
    <citation type="submission" date="2017-11" db="EMBL/GenBank/DDBJ databases">
        <title>De-novo sequencing of pomegranate (Punica granatum L.) genome.</title>
        <authorList>
            <person name="Akparov Z."/>
            <person name="Amiraslanov A."/>
            <person name="Hajiyeva S."/>
            <person name="Abbasov M."/>
            <person name="Kaur K."/>
            <person name="Hamwieh A."/>
            <person name="Solovyev V."/>
            <person name="Salamov A."/>
            <person name="Braich B."/>
            <person name="Kosarev P."/>
            <person name="Mahmoud A."/>
            <person name="Hajiyev E."/>
            <person name="Babayeva S."/>
            <person name="Izzatullayeva V."/>
            <person name="Mammadov A."/>
            <person name="Mammadov A."/>
            <person name="Sharifova S."/>
            <person name="Ojaghi J."/>
            <person name="Eynullazada K."/>
            <person name="Bayramov B."/>
            <person name="Abdulazimova A."/>
            <person name="Shahmuradov I."/>
        </authorList>
    </citation>
    <scope>NUCLEOTIDE SEQUENCE [LARGE SCALE GENOMIC DNA]</scope>
    <source>
        <strain evidence="3">cv. AG2017</strain>
        <tissue evidence="2">Leaf</tissue>
    </source>
</reference>
<dbReference type="EMBL" id="PGOL01000407">
    <property type="protein sequence ID" value="PKI71071.1"/>
    <property type="molecule type" value="Genomic_DNA"/>
</dbReference>
<comment type="caution">
    <text evidence="2">The sequence shown here is derived from an EMBL/GenBank/DDBJ whole genome shotgun (WGS) entry which is preliminary data.</text>
</comment>
<organism evidence="2 3">
    <name type="scientific">Punica granatum</name>
    <name type="common">Pomegranate</name>
    <dbReference type="NCBI Taxonomy" id="22663"/>
    <lineage>
        <taxon>Eukaryota</taxon>
        <taxon>Viridiplantae</taxon>
        <taxon>Streptophyta</taxon>
        <taxon>Embryophyta</taxon>
        <taxon>Tracheophyta</taxon>
        <taxon>Spermatophyta</taxon>
        <taxon>Magnoliopsida</taxon>
        <taxon>eudicotyledons</taxon>
        <taxon>Gunneridae</taxon>
        <taxon>Pentapetalae</taxon>
        <taxon>rosids</taxon>
        <taxon>malvids</taxon>
        <taxon>Myrtales</taxon>
        <taxon>Lythraceae</taxon>
        <taxon>Punica</taxon>
    </lineage>
</organism>
<feature type="compositionally biased region" description="Basic and acidic residues" evidence="1">
    <location>
        <begin position="75"/>
        <end position="117"/>
    </location>
</feature>